<proteinExistence type="predicted"/>
<evidence type="ECO:0000313" key="2">
    <source>
        <dbReference type="EMBL" id="KAJ1111229.1"/>
    </source>
</evidence>
<organism evidence="2 3">
    <name type="scientific">Pleurodeles waltl</name>
    <name type="common">Iberian ribbed newt</name>
    <dbReference type="NCBI Taxonomy" id="8319"/>
    <lineage>
        <taxon>Eukaryota</taxon>
        <taxon>Metazoa</taxon>
        <taxon>Chordata</taxon>
        <taxon>Craniata</taxon>
        <taxon>Vertebrata</taxon>
        <taxon>Euteleostomi</taxon>
        <taxon>Amphibia</taxon>
        <taxon>Batrachia</taxon>
        <taxon>Caudata</taxon>
        <taxon>Salamandroidea</taxon>
        <taxon>Salamandridae</taxon>
        <taxon>Pleurodelinae</taxon>
        <taxon>Pleurodeles</taxon>
    </lineage>
</organism>
<dbReference type="EMBL" id="JANPWB010000013">
    <property type="protein sequence ID" value="KAJ1111229.1"/>
    <property type="molecule type" value="Genomic_DNA"/>
</dbReference>
<reference evidence="2" key="1">
    <citation type="journal article" date="2022" name="bioRxiv">
        <title>Sequencing and chromosome-scale assembly of the giantPleurodeles waltlgenome.</title>
        <authorList>
            <person name="Brown T."/>
            <person name="Elewa A."/>
            <person name="Iarovenko S."/>
            <person name="Subramanian E."/>
            <person name="Araus A.J."/>
            <person name="Petzold A."/>
            <person name="Susuki M."/>
            <person name="Suzuki K.-i.T."/>
            <person name="Hayashi T."/>
            <person name="Toyoda A."/>
            <person name="Oliveira C."/>
            <person name="Osipova E."/>
            <person name="Leigh N.D."/>
            <person name="Simon A."/>
            <person name="Yun M.H."/>
        </authorList>
    </citation>
    <scope>NUCLEOTIDE SEQUENCE</scope>
    <source>
        <strain evidence="2">20211129_DDA</strain>
        <tissue evidence="2">Liver</tissue>
    </source>
</reference>
<sequence>MEREGVLRGTEDESDDKGLPADDSLLDKDDTNKGIEVHIPEQRWVSHFTKLYEGHSDDCETTVDTEPGEIRAAVPSWDQRVMWYRGGVQCGGPLPTTPRPPQPTDIDLASLDQCEGKFYTHGKHLGYSQKWALVAGFERALFMSGVEPVQRTPFSSLGFAAANQRLQKKKS</sequence>
<dbReference type="Proteomes" id="UP001066276">
    <property type="component" value="Chromosome 9"/>
</dbReference>
<protein>
    <submittedName>
        <fullName evidence="2">Uncharacterized protein</fullName>
    </submittedName>
</protein>
<gene>
    <name evidence="2" type="ORF">NDU88_008565</name>
</gene>
<feature type="region of interest" description="Disordered" evidence="1">
    <location>
        <begin position="1"/>
        <end position="37"/>
    </location>
</feature>
<name>A0AAV7N987_PLEWA</name>
<comment type="caution">
    <text evidence="2">The sequence shown here is derived from an EMBL/GenBank/DDBJ whole genome shotgun (WGS) entry which is preliminary data.</text>
</comment>
<evidence type="ECO:0000313" key="3">
    <source>
        <dbReference type="Proteomes" id="UP001066276"/>
    </source>
</evidence>
<keyword evidence="3" id="KW-1185">Reference proteome</keyword>
<accession>A0AAV7N987</accession>
<dbReference type="AlphaFoldDB" id="A0AAV7N987"/>
<evidence type="ECO:0000256" key="1">
    <source>
        <dbReference type="SAM" id="MobiDB-lite"/>
    </source>
</evidence>